<evidence type="ECO:0000313" key="1">
    <source>
        <dbReference type="EMBL" id="MFH7596064.1"/>
    </source>
</evidence>
<gene>
    <name evidence="1" type="ORF">WDV06_13305</name>
</gene>
<dbReference type="Proteomes" id="UP001610631">
    <property type="component" value="Unassembled WGS sequence"/>
</dbReference>
<comment type="caution">
    <text evidence="1">The sequence shown here is derived from an EMBL/GenBank/DDBJ whole genome shotgun (WGS) entry which is preliminary data.</text>
</comment>
<accession>A0ABW7PCH5</accession>
<sequence>MTKNASSMRAELGLEDQVGAARAEGVWQAAPGAPKRVAFKKVWSGHEFSDAEVARLLAGETISFEARPKENKPFPATGALGVGYFRGRTFVGFQPAVPDKPTKWSGRTFTPAEVAALLAGQALEIDDFVSARTRKTFGCKVTWDAKARKIIPDFGSDDEPPRSWCQVTFTDAQRKDLAAGKTIQGTGFVSAKGKTFDARISWKRQGGKKKIVPSFG</sequence>
<reference evidence="1 2" key="1">
    <citation type="submission" date="2024-03" db="EMBL/GenBank/DDBJ databases">
        <title>Whole genome sequencing of Streptomyces racemochromogenes, to identify antimicrobial biosynthetic gene clusters.</title>
        <authorList>
            <person name="Suryawanshi P."/>
            <person name="Krishnaraj P.U."/>
            <person name="Arun Y.P."/>
            <person name="Suryawanshi M.P."/>
            <person name="Rakshit O."/>
        </authorList>
    </citation>
    <scope>NUCLEOTIDE SEQUENCE [LARGE SCALE GENOMIC DNA]</scope>
    <source>
        <strain evidence="1 2">AUDT626</strain>
    </source>
</reference>
<protein>
    <submittedName>
        <fullName evidence="1">DUF3945 domain-containing protein</fullName>
    </submittedName>
</protein>
<name>A0ABW7PCH5_9ACTN</name>
<organism evidence="1 2">
    <name type="scientific">Streptomyces racemochromogenes</name>
    <dbReference type="NCBI Taxonomy" id="67353"/>
    <lineage>
        <taxon>Bacteria</taxon>
        <taxon>Bacillati</taxon>
        <taxon>Actinomycetota</taxon>
        <taxon>Actinomycetes</taxon>
        <taxon>Kitasatosporales</taxon>
        <taxon>Streptomycetaceae</taxon>
        <taxon>Streptomyces</taxon>
    </lineage>
</organism>
<keyword evidence="2" id="KW-1185">Reference proteome</keyword>
<proteinExistence type="predicted"/>
<dbReference type="EMBL" id="JBBDHD010000026">
    <property type="protein sequence ID" value="MFH7596064.1"/>
    <property type="molecule type" value="Genomic_DNA"/>
</dbReference>
<dbReference type="RefSeq" id="WP_395509905.1">
    <property type="nucleotide sequence ID" value="NZ_JBBDHD010000026.1"/>
</dbReference>
<evidence type="ECO:0000313" key="2">
    <source>
        <dbReference type="Proteomes" id="UP001610631"/>
    </source>
</evidence>